<evidence type="ECO:0000256" key="1">
    <source>
        <dbReference type="SAM" id="Coils"/>
    </source>
</evidence>
<dbReference type="OrthoDB" id="2441647at2759"/>
<feature type="coiled-coil region" evidence="1">
    <location>
        <begin position="246"/>
        <end position="276"/>
    </location>
</feature>
<evidence type="ECO:0000313" key="3">
    <source>
        <dbReference type="EMBL" id="KAG8464794.1"/>
    </source>
</evidence>
<dbReference type="Proteomes" id="UP000751190">
    <property type="component" value="Unassembled WGS sequence"/>
</dbReference>
<feature type="compositionally biased region" description="Low complexity" evidence="2">
    <location>
        <begin position="80"/>
        <end position="95"/>
    </location>
</feature>
<feature type="coiled-coil region" evidence="1">
    <location>
        <begin position="395"/>
        <end position="469"/>
    </location>
</feature>
<feature type="region of interest" description="Disordered" evidence="2">
    <location>
        <begin position="558"/>
        <end position="579"/>
    </location>
</feature>
<feature type="compositionally biased region" description="Basic and acidic residues" evidence="2">
    <location>
        <begin position="129"/>
        <end position="166"/>
    </location>
</feature>
<name>A0A8J5XQF6_DIALT</name>
<evidence type="ECO:0000313" key="4">
    <source>
        <dbReference type="Proteomes" id="UP000751190"/>
    </source>
</evidence>
<feature type="compositionally biased region" description="Low complexity" evidence="2">
    <location>
        <begin position="561"/>
        <end position="572"/>
    </location>
</feature>
<keyword evidence="4" id="KW-1185">Reference proteome</keyword>
<feature type="region of interest" description="Disordered" evidence="2">
    <location>
        <begin position="1"/>
        <end position="39"/>
    </location>
</feature>
<feature type="region of interest" description="Disordered" evidence="2">
    <location>
        <begin position="300"/>
        <end position="338"/>
    </location>
</feature>
<feature type="compositionally biased region" description="Pro residues" evidence="2">
    <location>
        <begin position="60"/>
        <end position="72"/>
    </location>
</feature>
<sequence length="939" mass="100658">MASGDRDPSAKFPAPAPSLRRKESAARMPHAGAELFERGRAERALVHDISGRGHFVAAIPPKPQSPRGPPPAAAKGVQRASSAGPASRAAAATSAGFCGPAHPQASRGGSRLGSAVEQRAELMDPANWRSEHEQMLDERQQAERREGEKRECERPEALTDAKEREPLMLLDEAQRAREATIAARVKAGTSEQRARQLEPSLIAVSKERGLGHLATDASLHATPRVSDAADVASHEMAGMQLRAAFAQREGELLRQLEEAKTQHERERDSLSAVLQRAHGRERQNEMTAADLADLRAHLRHVDRTKNPPRGAGEPDGEPHDDGLPLASRMGRGGGGDGGLAARVRELSEQLDDARGAASAARASQDAAEAALRQLRGTLAAAPPDRAADAAVHAQLERVVRERDELLGERERMAAELRAAAAARTRADADAAALRERARRAEGACAECDREKAELRARAAELEARLLRRAEGLGYAQKVPMPRLSPEQAARMAARAHVLARASVVRDDAADGTRTANKEGGLLLPSELTAGKSVLVPIPPVLVGALNLEALLRREAEHDAAAADGTGRAGAADPSRTSVPTEPEHVVMAMLLAPIEGALTTAVAPSGPPPPQPEGVAVAVREPSGAWALKFQVAEPVGDAALDVRAYGMHELTLATLDGTVAAKAAVLLAPPERVRPSARWQFFDALNNERITRMTYVVTDAAGQQSLHECADEIIFHFGALPDGITRIEVSSATFETAHLRFLKFGGTTRTKAVDAIFCNRAGTLRHGQMRVVLSWSDRPADLDLHCVSCKGGHVYWSQKEAEAGRMRIDVDVTRGQGPETLTLDPTPGRSYRVFVHNYTASKLEHAAVDDDLALSIASVQLFDGTGAPPQRWEVPTNPVENRLYWHVFTVFVSEDKTVTIEASNELLTRRPDKPLAPGLAFKNAGGGRGKGVPLHEIS</sequence>
<dbReference type="EMBL" id="JAGTXO010000012">
    <property type="protein sequence ID" value="KAG8464794.1"/>
    <property type="molecule type" value="Genomic_DNA"/>
</dbReference>
<gene>
    <name evidence="3" type="ORF">KFE25_010162</name>
</gene>
<organism evidence="3 4">
    <name type="scientific">Diacronema lutheri</name>
    <name type="common">Unicellular marine alga</name>
    <name type="synonym">Monochrysis lutheri</name>
    <dbReference type="NCBI Taxonomy" id="2081491"/>
    <lineage>
        <taxon>Eukaryota</taxon>
        <taxon>Haptista</taxon>
        <taxon>Haptophyta</taxon>
        <taxon>Pavlovophyceae</taxon>
        <taxon>Pavlovales</taxon>
        <taxon>Pavlovaceae</taxon>
        <taxon>Diacronema</taxon>
    </lineage>
</organism>
<reference evidence="3" key="1">
    <citation type="submission" date="2021-05" db="EMBL/GenBank/DDBJ databases">
        <title>The genome of the haptophyte Pavlova lutheri (Diacronema luteri, Pavlovales) - a model for lipid biosynthesis in eukaryotic algae.</title>
        <authorList>
            <person name="Hulatt C.J."/>
            <person name="Posewitz M.C."/>
        </authorList>
    </citation>
    <scope>NUCLEOTIDE SEQUENCE</scope>
    <source>
        <strain evidence="3">NIVA-4/92</strain>
    </source>
</reference>
<dbReference type="AlphaFoldDB" id="A0A8J5XQF6"/>
<comment type="caution">
    <text evidence="3">The sequence shown here is derived from an EMBL/GenBank/DDBJ whole genome shotgun (WGS) entry which is preliminary data.</text>
</comment>
<protein>
    <submittedName>
        <fullName evidence="3">Uncharacterized protein</fullName>
    </submittedName>
</protein>
<feature type="region of interest" description="Disordered" evidence="2">
    <location>
        <begin position="919"/>
        <end position="939"/>
    </location>
</feature>
<proteinExistence type="predicted"/>
<accession>A0A8J5XQF6</accession>
<keyword evidence="1" id="KW-0175">Coiled coil</keyword>
<evidence type="ECO:0000256" key="2">
    <source>
        <dbReference type="SAM" id="MobiDB-lite"/>
    </source>
</evidence>
<feature type="region of interest" description="Disordered" evidence="2">
    <location>
        <begin position="54"/>
        <end position="166"/>
    </location>
</feature>